<evidence type="ECO:0000256" key="5">
    <source>
        <dbReference type="ARBA" id="ARBA00030843"/>
    </source>
</evidence>
<feature type="region of interest" description="Disordered" evidence="7">
    <location>
        <begin position="1033"/>
        <end position="1062"/>
    </location>
</feature>
<dbReference type="PANTHER" id="PTHR45973">
    <property type="entry name" value="PROTEIN PHOSPHATASE 1 REGULATORY SUBUNIT SDS22-RELATED"/>
    <property type="match status" value="1"/>
</dbReference>
<dbReference type="EnsemblMetazoa" id="SCAU011049-RA">
    <property type="protein sequence ID" value="SCAU011049-PA"/>
    <property type="gene ID" value="SCAU011049"/>
</dbReference>
<comment type="function">
    <text evidence="1">Cilium-specific protein required for cilia structures.</text>
</comment>
<evidence type="ECO:0000256" key="2">
    <source>
        <dbReference type="ARBA" id="ARBA00022614"/>
    </source>
</evidence>
<organism evidence="8 9">
    <name type="scientific">Stomoxys calcitrans</name>
    <name type="common">Stable fly</name>
    <name type="synonym">Conops calcitrans</name>
    <dbReference type="NCBI Taxonomy" id="35570"/>
    <lineage>
        <taxon>Eukaryota</taxon>
        <taxon>Metazoa</taxon>
        <taxon>Ecdysozoa</taxon>
        <taxon>Arthropoda</taxon>
        <taxon>Hexapoda</taxon>
        <taxon>Insecta</taxon>
        <taxon>Pterygota</taxon>
        <taxon>Neoptera</taxon>
        <taxon>Endopterygota</taxon>
        <taxon>Diptera</taxon>
        <taxon>Brachycera</taxon>
        <taxon>Muscomorpha</taxon>
        <taxon>Muscoidea</taxon>
        <taxon>Muscidae</taxon>
        <taxon>Stomoxys</taxon>
    </lineage>
</organism>
<keyword evidence="2" id="KW-0433">Leucine-rich repeat</keyword>
<feature type="compositionally biased region" description="Basic and acidic residues" evidence="7">
    <location>
        <begin position="63"/>
        <end position="74"/>
    </location>
</feature>
<accession>A0A1I8PTW4</accession>
<dbReference type="SMART" id="SM00365">
    <property type="entry name" value="LRR_SD22"/>
    <property type="match status" value="7"/>
</dbReference>
<dbReference type="OrthoDB" id="1939344at2759"/>
<dbReference type="VEuPathDB" id="VectorBase:SCAU011049"/>
<feature type="region of interest" description="Disordered" evidence="7">
    <location>
        <begin position="900"/>
        <end position="962"/>
    </location>
</feature>
<feature type="compositionally biased region" description="Low complexity" evidence="7">
    <location>
        <begin position="306"/>
        <end position="319"/>
    </location>
</feature>
<evidence type="ECO:0000256" key="7">
    <source>
        <dbReference type="SAM" id="MobiDB-lite"/>
    </source>
</evidence>
<evidence type="ECO:0000256" key="3">
    <source>
        <dbReference type="ARBA" id="ARBA00022737"/>
    </source>
</evidence>
<feature type="region of interest" description="Disordered" evidence="7">
    <location>
        <begin position="1"/>
        <end position="30"/>
    </location>
</feature>
<proteinExistence type="predicted"/>
<dbReference type="PROSITE" id="PS51450">
    <property type="entry name" value="LRR"/>
    <property type="match status" value="5"/>
</dbReference>
<evidence type="ECO:0000313" key="8">
    <source>
        <dbReference type="EnsemblMetazoa" id="SCAU011049-PA"/>
    </source>
</evidence>
<feature type="compositionally biased region" description="Polar residues" evidence="7">
    <location>
        <begin position="1470"/>
        <end position="1483"/>
    </location>
</feature>
<dbReference type="InterPro" id="IPR032675">
    <property type="entry name" value="LRR_dom_sf"/>
</dbReference>
<dbReference type="STRING" id="35570.A0A1I8PTW4"/>
<feature type="compositionally biased region" description="Low complexity" evidence="7">
    <location>
        <begin position="267"/>
        <end position="281"/>
    </location>
</feature>
<sequence length="1483" mass="160246">MSISKIRVRSALTRHNTHHESSTSNTTKTTATTVAATISAAAASKSFKLTRHNVSPTNTAELPKSHKLEKDQKSPKVLQKQKSKISPLSNTTTNAPITTSLQKQTSTALAAGTVSATIVAGSSTTTSAGINNHAVYGQSTTTAATNIAMEAYNPSGLTTPSPSPTPTTIIPQSTSNLLKIEPFVPSLGTRLQKPIRRSYSTLSTTSLTKKRLHGVNNNLAVNLGYIANNHHSKTPAAANAASIVQGTTIDTAANHTNTSSLPKVTKHAATAAATGSAAAHHNYPQQQHLRSRRQPLRGPITRQRSKSTSSSNSASNRPITSLATAVATTPTLATPCTPPQNAVVIPQPNGICRIQRNVKEQEKLPDRINYDKRGLTAIPIFENEANLRLLSLQHNLINTFHIPKEVRSPTERLEGLQLHTNSLALAKTTTESGVNLSPNTPMPARSRFPLPHNSPNHEATTTTPVAPPMGLATMANNAHLNSGGGFGAYMLRRNKLLHRSINLNNVNLQQNAPATHSNAATNGATNPLRFAMRRSKSFVNNFNLQYQINKRGLQNPRASFLKKAEMAAQLKSFDSSTSTLTSESTVSTTYLNGDIEEEDEHQVAELEIKNKQLLINYGNIFSNLVFLDLYNNQIERIASLDGLTSLTVLLLGKNRITDISGLASLKSTLKVLDLHGNKLCSIANKINCLRELKSLNLAGNQIRQINHNDFMGLSNLKELNLKRNKLKRINGFQHLAALERLWLCHNDLHKVDDMASISQAYNVIEITIENNPVSLAGDCVSFLVSHLPKLQTLSQMPITDQVRKAAMTWRNNKELSEQSSQQGNKEAFNLIRREEIISNARTNWELLRSQQMLQQQAGNGAASNSQKPMKAAAKRNYELEKITEANEQSYEEFIKLPPIEAAPELSDKDKEERTSSASSLGPNVNSSSSCYTSADEEEALKDASTAPDINSKGRNDELCEPKQETNECCSLEGQTITKNEQSSPTPSVKTCCTPTLTIQFPLDSDEAKMSSQHQNPNHTPLMSCPLTMTTSTMPQSSTLNCSTPTATRPSTPVSPTPSCSSMSSLLAQQTGLGDLTTYQQRKRYMTGSLMRSQTIVGTGAANGAGYAIKANGNTANQINILRYHPAAKVNAANTATTLTTSAGIALTTYQQLQQTAFGGLVATSPHHIMPSSLNGTLGSSGASHTTTSLNAVNKTLSNTTNASSQQAGSSTTAAGGGGGATSTKLTAIEREREQGGDYLIEICGRYLNIYGQGALRFIDKQWNPTKANDVHTLNFSYINFNNITAILSRIKVRFPHAENFVFRETNINCLGQINALAELQGITSVFIDPEGNPLTQKDLWRQYAIYRLSHWGLKTLNGQEVLAEDVDKANGIYAGLSDLILWSMPDAMLQPLLTRLRLDESCTASKMLPKQWLQKPDNRSLRLVVGKEALQWKKSAGGAAGSGASAGAVATGSTSSSNTNAPNSAAIPTCSMSSALTQREQSL</sequence>
<feature type="region of interest" description="Disordered" evidence="7">
    <location>
        <begin position="49"/>
        <end position="94"/>
    </location>
</feature>
<feature type="compositionally biased region" description="Low complexity" evidence="7">
    <location>
        <begin position="1442"/>
        <end position="1466"/>
    </location>
</feature>
<feature type="region of interest" description="Disordered" evidence="7">
    <location>
        <begin position="254"/>
        <end position="319"/>
    </location>
</feature>
<reference evidence="8" key="1">
    <citation type="submission" date="2020-05" db="UniProtKB">
        <authorList>
            <consortium name="EnsemblMetazoa"/>
        </authorList>
    </citation>
    <scope>IDENTIFICATION</scope>
    <source>
        <strain evidence="8">USDA</strain>
    </source>
</reference>
<feature type="compositionally biased region" description="Low complexity" evidence="7">
    <location>
        <begin position="915"/>
        <end position="929"/>
    </location>
</feature>
<feature type="compositionally biased region" description="Low complexity" evidence="7">
    <location>
        <begin position="1199"/>
        <end position="1213"/>
    </location>
</feature>
<dbReference type="Pfam" id="PF13855">
    <property type="entry name" value="LRR_8"/>
    <property type="match status" value="1"/>
</dbReference>
<keyword evidence="9" id="KW-1185">Reference proteome</keyword>
<evidence type="ECO:0000313" key="9">
    <source>
        <dbReference type="Proteomes" id="UP000095300"/>
    </source>
</evidence>
<dbReference type="SUPFAM" id="SSF52075">
    <property type="entry name" value="Outer arm dynein light chain 1"/>
    <property type="match status" value="1"/>
</dbReference>
<keyword evidence="3" id="KW-0677">Repeat</keyword>
<evidence type="ECO:0000256" key="1">
    <source>
        <dbReference type="ARBA" id="ARBA00003843"/>
    </source>
</evidence>
<dbReference type="InterPro" id="IPR003591">
    <property type="entry name" value="Leu-rich_rpt_typical-subtyp"/>
</dbReference>
<feature type="compositionally biased region" description="Basic and acidic residues" evidence="7">
    <location>
        <begin position="951"/>
        <end position="962"/>
    </location>
</feature>
<dbReference type="SMART" id="SM00369">
    <property type="entry name" value="LRR_TYP"/>
    <property type="match status" value="5"/>
</dbReference>
<feature type="compositionally biased region" description="Basic and acidic residues" evidence="7">
    <location>
        <begin position="905"/>
        <end position="914"/>
    </location>
</feature>
<dbReference type="InterPro" id="IPR001611">
    <property type="entry name" value="Leu-rich_rpt"/>
</dbReference>
<feature type="region of interest" description="Disordered" evidence="7">
    <location>
        <begin position="1199"/>
        <end position="1222"/>
    </location>
</feature>
<dbReference type="InterPro" id="IPR050576">
    <property type="entry name" value="Cilia_flagella_integrity"/>
</dbReference>
<protein>
    <recommendedName>
        <fullName evidence="4">Dynein axonemal assembly factor 1 homolog</fullName>
    </recommendedName>
    <alternativeName>
        <fullName evidence="6">Defective transmitter-recycling protein</fullName>
    </alternativeName>
    <alternativeName>
        <fullName evidence="5">Leucine-rich repeat-containing protein 50 homolog</fullName>
    </alternativeName>
</protein>
<evidence type="ECO:0000256" key="4">
    <source>
        <dbReference type="ARBA" id="ARBA00024433"/>
    </source>
</evidence>
<dbReference type="Gene3D" id="3.80.10.10">
    <property type="entry name" value="Ribonuclease Inhibitor"/>
    <property type="match status" value="3"/>
</dbReference>
<dbReference type="PANTHER" id="PTHR45973:SF8">
    <property type="entry name" value="LEUCINE-RICH REPEAT-CONTAINING PROTEIN 49"/>
    <property type="match status" value="1"/>
</dbReference>
<name>A0A1I8PTW4_STOCA</name>
<dbReference type="InterPro" id="IPR025875">
    <property type="entry name" value="Leu-rich_rpt_4"/>
</dbReference>
<evidence type="ECO:0000256" key="6">
    <source>
        <dbReference type="ARBA" id="ARBA00031862"/>
    </source>
</evidence>
<dbReference type="Pfam" id="PF12799">
    <property type="entry name" value="LRR_4"/>
    <property type="match status" value="1"/>
</dbReference>
<dbReference type="Proteomes" id="UP000095300">
    <property type="component" value="Unassembled WGS sequence"/>
</dbReference>
<feature type="region of interest" description="Disordered" evidence="7">
    <location>
        <begin position="1437"/>
        <end position="1483"/>
    </location>
</feature>
<gene>
    <name evidence="8" type="primary">106086178</name>
</gene>
<feature type="compositionally biased region" description="Polar residues" evidence="7">
    <location>
        <begin position="84"/>
        <end position="94"/>
    </location>
</feature>